<accession>A0A941D228</accession>
<name>A0A941D228_9CAUL</name>
<dbReference type="Proteomes" id="UP000622580">
    <property type="component" value="Unassembled WGS sequence"/>
</dbReference>
<protein>
    <submittedName>
        <fullName evidence="3">Uncharacterized protein</fullName>
    </submittedName>
</protein>
<feature type="region of interest" description="Disordered" evidence="1">
    <location>
        <begin position="152"/>
        <end position="174"/>
    </location>
</feature>
<organism evidence="3 4">
    <name type="scientific">Phenylobacterium glaciei</name>
    <dbReference type="NCBI Taxonomy" id="2803784"/>
    <lineage>
        <taxon>Bacteria</taxon>
        <taxon>Pseudomonadati</taxon>
        <taxon>Pseudomonadota</taxon>
        <taxon>Alphaproteobacteria</taxon>
        <taxon>Caulobacterales</taxon>
        <taxon>Caulobacteraceae</taxon>
        <taxon>Phenylobacterium</taxon>
    </lineage>
</organism>
<evidence type="ECO:0000256" key="1">
    <source>
        <dbReference type="SAM" id="MobiDB-lite"/>
    </source>
</evidence>
<gene>
    <name evidence="3" type="ORF">JKL49_11315</name>
</gene>
<evidence type="ECO:0000256" key="2">
    <source>
        <dbReference type="SAM" id="Phobius"/>
    </source>
</evidence>
<keyword evidence="2" id="KW-0472">Membrane</keyword>
<sequence length="250" mass="26116">MDHCEFPYGVETPPAFSALVSLGWLLALVELLVILALLARRAAARKDPDTEVIAWKYATILVFAEAAAKAELANIYKARDNLLRTIDPLLGDVLRISAGLAAEVSKLRAVGAPAKPAPAHPPAAAHLAAGPAAALTTLTANGPQVIVNLQNAGHGPHDGHADPGHGDHGAKPEPSLEDRLAEVRAAAVVFAEYWNDRSARLANLQSARDLLNRRGDLPADLEKLRAAATGAPKTGGRGGDATSHRGVHTS</sequence>
<evidence type="ECO:0000313" key="4">
    <source>
        <dbReference type="Proteomes" id="UP000622580"/>
    </source>
</evidence>
<feature type="region of interest" description="Disordered" evidence="1">
    <location>
        <begin position="222"/>
        <end position="250"/>
    </location>
</feature>
<dbReference type="AlphaFoldDB" id="A0A941D228"/>
<keyword evidence="4" id="KW-1185">Reference proteome</keyword>
<evidence type="ECO:0000313" key="3">
    <source>
        <dbReference type="EMBL" id="MBR7619979.1"/>
    </source>
</evidence>
<feature type="transmembrane region" description="Helical" evidence="2">
    <location>
        <begin position="15"/>
        <end position="38"/>
    </location>
</feature>
<keyword evidence="2" id="KW-1133">Transmembrane helix</keyword>
<dbReference type="EMBL" id="JAGSGD010000001">
    <property type="protein sequence ID" value="MBR7619979.1"/>
    <property type="molecule type" value="Genomic_DNA"/>
</dbReference>
<proteinExistence type="predicted"/>
<comment type="caution">
    <text evidence="3">The sequence shown here is derived from an EMBL/GenBank/DDBJ whole genome shotgun (WGS) entry which is preliminary data.</text>
</comment>
<feature type="compositionally biased region" description="Basic and acidic residues" evidence="1">
    <location>
        <begin position="155"/>
        <end position="174"/>
    </location>
</feature>
<reference evidence="3" key="1">
    <citation type="submission" date="2021-04" db="EMBL/GenBank/DDBJ databases">
        <title>Draft genome assembly of strain Phenylobacterium sp. 20VBR1 using MiniION and Illumina platforms.</title>
        <authorList>
            <person name="Thomas F.A."/>
            <person name="Krishnan K.P."/>
            <person name="Sinha R.K."/>
        </authorList>
    </citation>
    <scope>NUCLEOTIDE SEQUENCE</scope>
    <source>
        <strain evidence="3">20VBR1</strain>
    </source>
</reference>
<dbReference type="RefSeq" id="WP_215340613.1">
    <property type="nucleotide sequence ID" value="NZ_JAGSGD010000001.1"/>
</dbReference>
<keyword evidence="2" id="KW-0812">Transmembrane</keyword>